<dbReference type="InterPro" id="IPR010621">
    <property type="entry name" value="DUF1214"/>
</dbReference>
<reference evidence="3" key="1">
    <citation type="submission" date="2019-02" db="EMBL/GenBank/DDBJ databases">
        <authorList>
            <person name="Li S.-H."/>
        </authorList>
    </citation>
    <scope>NUCLEOTIDE SEQUENCE</scope>
    <source>
        <strain evidence="3">IMCC14734</strain>
    </source>
</reference>
<organism evidence="3 4">
    <name type="scientific">Candidatus Litorirhabdus singularis</name>
    <dbReference type="NCBI Taxonomy" id="2518993"/>
    <lineage>
        <taxon>Bacteria</taxon>
        <taxon>Pseudomonadati</taxon>
        <taxon>Pseudomonadota</taxon>
        <taxon>Gammaproteobacteria</taxon>
        <taxon>Cellvibrionales</taxon>
        <taxon>Halieaceae</taxon>
        <taxon>Candidatus Litorirhabdus</taxon>
    </lineage>
</organism>
<dbReference type="SUPFAM" id="SSF160935">
    <property type="entry name" value="VPA0735-like"/>
    <property type="match status" value="1"/>
</dbReference>
<gene>
    <name evidence="3" type="ORF">EYC98_05075</name>
</gene>
<comment type="caution">
    <text evidence="3">The sequence shown here is derived from an EMBL/GenBank/DDBJ whole genome shotgun (WGS) entry which is preliminary data.</text>
</comment>
<dbReference type="PANTHER" id="PTHR36509">
    <property type="entry name" value="BLL3101 PROTEIN"/>
    <property type="match status" value="1"/>
</dbReference>
<feature type="domain" description="DUF1254" evidence="2">
    <location>
        <begin position="52"/>
        <end position="106"/>
    </location>
</feature>
<dbReference type="EMBL" id="SHNN01000001">
    <property type="protein sequence ID" value="MCX2980239.1"/>
    <property type="molecule type" value="Genomic_DNA"/>
</dbReference>
<accession>A0ABT3TE14</accession>
<evidence type="ECO:0000313" key="3">
    <source>
        <dbReference type="EMBL" id="MCX2980239.1"/>
    </source>
</evidence>
<dbReference type="InterPro" id="IPR010679">
    <property type="entry name" value="DUF1254"/>
</dbReference>
<evidence type="ECO:0000259" key="1">
    <source>
        <dbReference type="Pfam" id="PF06742"/>
    </source>
</evidence>
<protein>
    <submittedName>
        <fullName evidence="3">DUF1254 domain-containing protein</fullName>
    </submittedName>
</protein>
<dbReference type="Pfam" id="PF06863">
    <property type="entry name" value="DUF1254"/>
    <property type="match status" value="1"/>
</dbReference>
<dbReference type="PANTHER" id="PTHR36509:SF2">
    <property type="entry name" value="BLL3101 PROTEIN"/>
    <property type="match status" value="1"/>
</dbReference>
<name>A0ABT3TE14_9GAMM</name>
<keyword evidence="4" id="KW-1185">Reference proteome</keyword>
<dbReference type="Gene3D" id="2.60.120.1600">
    <property type="match status" value="1"/>
</dbReference>
<feature type="domain" description="DUF1214" evidence="1">
    <location>
        <begin position="255"/>
        <end position="325"/>
    </location>
</feature>
<sequence>MLLALSACTSTGHTVDNLDGFFSPEGRTVTSASYPTDETSHQILKSQDNVGVNKFAHKPQLTPTDQQPVVRMNRDTYYSMAVVDVSNGATVTMPEVPEGKYISVQPVTEDHRIQPMFYGAGTFELFTHTGSHLYLVVRLDATFTEAEAAMLQGQMLVSAQSDNLFQAQPVNEDSFKAVENALKAKIPGITQRDGKDALVGMFTAPTDASDALFTQEKYEVGAAIGWGGAQQIDNIYEVSGNYPANICHQSTFTDPKNRAFWSITVYNKAGFMFNDLANLSSNTATPNADGTYTISFGCGADAPNNIETANDSGVFNLGIRHYQPSEMVSVEGFRVLPTVKAVK</sequence>
<proteinExistence type="predicted"/>
<dbReference type="Pfam" id="PF06742">
    <property type="entry name" value="DUF1214"/>
    <property type="match status" value="1"/>
</dbReference>
<evidence type="ECO:0000259" key="2">
    <source>
        <dbReference type="Pfam" id="PF06863"/>
    </source>
</evidence>
<dbReference type="Proteomes" id="UP001143362">
    <property type="component" value="Unassembled WGS sequence"/>
</dbReference>
<evidence type="ECO:0000313" key="4">
    <source>
        <dbReference type="Proteomes" id="UP001143362"/>
    </source>
</evidence>